<evidence type="ECO:0000313" key="2">
    <source>
        <dbReference type="Proteomes" id="UP000606172"/>
    </source>
</evidence>
<proteinExistence type="predicted"/>
<dbReference type="Proteomes" id="UP000606172">
    <property type="component" value="Unassembled WGS sequence"/>
</dbReference>
<protein>
    <submittedName>
        <fullName evidence="1">Uncharacterized protein</fullName>
    </submittedName>
</protein>
<accession>A0A919RML4</accession>
<comment type="caution">
    <text evidence="1">The sequence shown here is derived from an EMBL/GenBank/DDBJ whole genome shotgun (WGS) entry which is preliminary data.</text>
</comment>
<sequence>MRGSATEQAAVYERLASLRATAALDRTHPELTVSLLPWVLSLDASERLPEIVACGVDLLAGRYAALGLGDVLPTDRVWVGVRSSSEGWGGFHYPNQGDRHLQMGAIITRYGDLSADSATSPDLVALDLFRSYAHDCLHYGTYRQYRLWGTKIVRSRYGINARTLDGRTYSAPDADGTRSTRNLGIVMEGATDREAKRITRQAAKRGGIVAPKDGPDLYAFRDATDRLSFSDLTTLHDPKVRSRLAQGTVADAYLASMGSYARDVGSRYTAFLREIGRGAAEDLHTLIVRAMVSGSLASLSGWLDQRHGTGAFTAMFRAASYRGEEPGNSVNI</sequence>
<reference evidence="1" key="1">
    <citation type="submission" date="2021-01" db="EMBL/GenBank/DDBJ databases">
        <title>Whole genome shotgun sequence of Sinosporangium siamense NBRC 109515.</title>
        <authorList>
            <person name="Komaki H."/>
            <person name="Tamura T."/>
        </authorList>
    </citation>
    <scope>NUCLEOTIDE SEQUENCE</scope>
    <source>
        <strain evidence="1">NBRC 109515</strain>
    </source>
</reference>
<keyword evidence="2" id="KW-1185">Reference proteome</keyword>
<gene>
    <name evidence="1" type="ORF">Ssi02_51770</name>
</gene>
<organism evidence="1 2">
    <name type="scientific">Sinosporangium siamense</name>
    <dbReference type="NCBI Taxonomy" id="1367973"/>
    <lineage>
        <taxon>Bacteria</taxon>
        <taxon>Bacillati</taxon>
        <taxon>Actinomycetota</taxon>
        <taxon>Actinomycetes</taxon>
        <taxon>Streptosporangiales</taxon>
        <taxon>Streptosporangiaceae</taxon>
        <taxon>Sinosporangium</taxon>
    </lineage>
</organism>
<name>A0A919RML4_9ACTN</name>
<evidence type="ECO:0000313" key="1">
    <source>
        <dbReference type="EMBL" id="GII94946.1"/>
    </source>
</evidence>
<dbReference type="EMBL" id="BOOW01000032">
    <property type="protein sequence ID" value="GII94946.1"/>
    <property type="molecule type" value="Genomic_DNA"/>
</dbReference>
<dbReference type="AlphaFoldDB" id="A0A919RML4"/>